<dbReference type="Gene3D" id="1.10.260.40">
    <property type="entry name" value="lambda repressor-like DNA-binding domains"/>
    <property type="match status" value="1"/>
</dbReference>
<dbReference type="PANTHER" id="PTHR30146">
    <property type="entry name" value="LACI-RELATED TRANSCRIPTIONAL REPRESSOR"/>
    <property type="match status" value="1"/>
</dbReference>
<keyword evidence="3" id="KW-0804">Transcription</keyword>
<dbReference type="InterPro" id="IPR000843">
    <property type="entry name" value="HTH_LacI"/>
</dbReference>
<protein>
    <submittedName>
        <fullName evidence="5">Helix-turn-helix transcriptional regulator</fullName>
    </submittedName>
</protein>
<dbReference type="PANTHER" id="PTHR30146:SF147">
    <property type="entry name" value="HTH-TYPE TRANSCRIPTIONAL REGULATOR DEGA"/>
    <property type="match status" value="1"/>
</dbReference>
<evidence type="ECO:0000313" key="5">
    <source>
        <dbReference type="EMBL" id="MDO8225240.1"/>
    </source>
</evidence>
<dbReference type="PROSITE" id="PS00356">
    <property type="entry name" value="HTH_LACI_1"/>
    <property type="match status" value="1"/>
</dbReference>
<accession>A0ABT9DKQ3</accession>
<evidence type="ECO:0000256" key="3">
    <source>
        <dbReference type="ARBA" id="ARBA00023163"/>
    </source>
</evidence>
<dbReference type="EMBL" id="JAHBMK020000001">
    <property type="protein sequence ID" value="MDO8225240.1"/>
    <property type="molecule type" value="Genomic_DNA"/>
</dbReference>
<feature type="domain" description="HTH lacI-type" evidence="4">
    <location>
        <begin position="3"/>
        <end position="56"/>
    </location>
</feature>
<dbReference type="SMART" id="SM00354">
    <property type="entry name" value="HTH_LACI"/>
    <property type="match status" value="1"/>
</dbReference>
<gene>
    <name evidence="5" type="ORF">KHP33_010300</name>
</gene>
<dbReference type="InterPro" id="IPR010982">
    <property type="entry name" value="Lambda_DNA-bd_dom_sf"/>
</dbReference>
<evidence type="ECO:0000259" key="4">
    <source>
        <dbReference type="PROSITE" id="PS50932"/>
    </source>
</evidence>
<dbReference type="PRINTS" id="PR00036">
    <property type="entry name" value="HTHLACI"/>
</dbReference>
<keyword evidence="1" id="KW-0805">Transcription regulation</keyword>
<evidence type="ECO:0000313" key="6">
    <source>
        <dbReference type="Proteomes" id="UP001177121"/>
    </source>
</evidence>
<dbReference type="Pfam" id="PF00356">
    <property type="entry name" value="LacI"/>
    <property type="match status" value="1"/>
</dbReference>
<comment type="caution">
    <text evidence="5">The sequence shown here is derived from an EMBL/GenBank/DDBJ whole genome shotgun (WGS) entry which is preliminary data.</text>
</comment>
<evidence type="ECO:0000256" key="1">
    <source>
        <dbReference type="ARBA" id="ARBA00023015"/>
    </source>
</evidence>
<name>A0ABT9DKQ3_9BACI</name>
<keyword evidence="2" id="KW-0238">DNA-binding</keyword>
<evidence type="ECO:0000256" key="2">
    <source>
        <dbReference type="ARBA" id="ARBA00023125"/>
    </source>
</evidence>
<proteinExistence type="predicted"/>
<organism evidence="5 6">
    <name type="scientific">Bacillus cabrialesii subsp. tritici</name>
    <dbReference type="NCBI Taxonomy" id="2944916"/>
    <lineage>
        <taxon>Bacteria</taxon>
        <taxon>Bacillati</taxon>
        <taxon>Bacillota</taxon>
        <taxon>Bacilli</taxon>
        <taxon>Bacillales</taxon>
        <taxon>Bacillaceae</taxon>
        <taxon>Bacillus</taxon>
        <taxon>Bacillus cabrialesii</taxon>
    </lineage>
</organism>
<dbReference type="SUPFAM" id="SSF47413">
    <property type="entry name" value="lambda repressor-like DNA-binding domains"/>
    <property type="match status" value="1"/>
</dbReference>
<dbReference type="Proteomes" id="UP001177121">
    <property type="component" value="Unassembled WGS sequence"/>
</dbReference>
<keyword evidence="6" id="KW-1185">Reference proteome</keyword>
<dbReference type="CDD" id="cd01392">
    <property type="entry name" value="HTH_LacI"/>
    <property type="match status" value="1"/>
</dbReference>
<sequence>MKTTIHDVAEKAGVSISTVSKVINHQPVAVKSKQKVLHAMQELNYKPSVLASALTGKRTSTIGFLLPNIALIAEMA</sequence>
<dbReference type="PROSITE" id="PS50932">
    <property type="entry name" value="HTH_LACI_2"/>
    <property type="match status" value="1"/>
</dbReference>
<reference evidence="5" key="1">
    <citation type="submission" date="2023-07" db="EMBL/GenBank/DDBJ databases">
        <title>Biological control against Fusarium languescens, the causal agent of wilt in Jalapeno peppers, by a novel bacterial subspecies: Bacillus cabrialesii subsp. tritici TSO2.</title>
        <authorList>
            <person name="Montoya-Martinez A.C."/>
            <person name="Figueroa-Brambila K.M."/>
            <person name="Escalante-Beltran A."/>
            <person name="Lopez-Montoya N.D."/>
            <person name="Valenzuela-Ruiz V."/>
            <person name="Parra-Cota F.I."/>
            <person name="Estrada Alvarado M.I."/>
            <person name="De Los Santos Villalobos S."/>
        </authorList>
    </citation>
    <scope>NUCLEOTIDE SEQUENCE</scope>
    <source>
        <strain evidence="5">TSO2</strain>
    </source>
</reference>